<proteinExistence type="predicted"/>
<accession>A0AAV0P718</accession>
<evidence type="ECO:0000313" key="1">
    <source>
        <dbReference type="EMBL" id="CAI0466133.1"/>
    </source>
</evidence>
<dbReference type="Proteomes" id="UP001154282">
    <property type="component" value="Unassembled WGS sequence"/>
</dbReference>
<dbReference type="AlphaFoldDB" id="A0AAV0P718"/>
<gene>
    <name evidence="1" type="ORF">LITE_LOCUS36904</name>
</gene>
<organism evidence="1 2">
    <name type="scientific">Linum tenue</name>
    <dbReference type="NCBI Taxonomy" id="586396"/>
    <lineage>
        <taxon>Eukaryota</taxon>
        <taxon>Viridiplantae</taxon>
        <taxon>Streptophyta</taxon>
        <taxon>Embryophyta</taxon>
        <taxon>Tracheophyta</taxon>
        <taxon>Spermatophyta</taxon>
        <taxon>Magnoliopsida</taxon>
        <taxon>eudicotyledons</taxon>
        <taxon>Gunneridae</taxon>
        <taxon>Pentapetalae</taxon>
        <taxon>rosids</taxon>
        <taxon>fabids</taxon>
        <taxon>Malpighiales</taxon>
        <taxon>Linaceae</taxon>
        <taxon>Linum</taxon>
    </lineage>
</organism>
<protein>
    <submittedName>
        <fullName evidence="1">Uncharacterized protein</fullName>
    </submittedName>
</protein>
<sequence length="36" mass="4336">MEHDSYIVWHRTSLAAMMSRGWRTERQPGMREQVVC</sequence>
<dbReference type="EMBL" id="CAMGYJ010000008">
    <property type="protein sequence ID" value="CAI0466133.1"/>
    <property type="molecule type" value="Genomic_DNA"/>
</dbReference>
<evidence type="ECO:0000313" key="2">
    <source>
        <dbReference type="Proteomes" id="UP001154282"/>
    </source>
</evidence>
<name>A0AAV0P718_9ROSI</name>
<comment type="caution">
    <text evidence="1">The sequence shown here is derived from an EMBL/GenBank/DDBJ whole genome shotgun (WGS) entry which is preliminary data.</text>
</comment>
<reference evidence="1" key="1">
    <citation type="submission" date="2022-08" db="EMBL/GenBank/DDBJ databases">
        <authorList>
            <person name="Gutierrez-Valencia J."/>
        </authorList>
    </citation>
    <scope>NUCLEOTIDE SEQUENCE</scope>
</reference>
<keyword evidence="2" id="KW-1185">Reference proteome</keyword>